<proteinExistence type="predicted"/>
<name>A0A450WYP7_9GAMM</name>
<gene>
    <name evidence="1" type="ORF">BECKLPF1236B_GA0070989_12953</name>
</gene>
<protein>
    <submittedName>
        <fullName evidence="1">Uncharacterized protein</fullName>
    </submittedName>
</protein>
<organism evidence="1">
    <name type="scientific">Candidatus Kentrum sp. LPFa</name>
    <dbReference type="NCBI Taxonomy" id="2126335"/>
    <lineage>
        <taxon>Bacteria</taxon>
        <taxon>Pseudomonadati</taxon>
        <taxon>Pseudomonadota</taxon>
        <taxon>Gammaproteobacteria</taxon>
        <taxon>Candidatus Kentrum</taxon>
    </lineage>
</organism>
<dbReference type="EMBL" id="CAADFK010000295">
    <property type="protein sequence ID" value="VFK22147.1"/>
    <property type="molecule type" value="Genomic_DNA"/>
</dbReference>
<sequence length="68" mass="7634">MFLPLAPKLQLGSAWFWKLPPPVDHMRGMFSNWKLELPGKGFPSWSLGTSKQGLVTSAYPQTRTEAES</sequence>
<evidence type="ECO:0000313" key="1">
    <source>
        <dbReference type="EMBL" id="VFK22147.1"/>
    </source>
</evidence>
<dbReference type="AlphaFoldDB" id="A0A450WYP7"/>
<reference evidence="1" key="1">
    <citation type="submission" date="2019-02" db="EMBL/GenBank/DDBJ databases">
        <authorList>
            <person name="Gruber-Vodicka R. H."/>
            <person name="Seah K. B. B."/>
        </authorList>
    </citation>
    <scope>NUCLEOTIDE SEQUENCE</scope>
    <source>
        <strain evidence="1">BECK_S313</strain>
    </source>
</reference>
<accession>A0A450WYP7</accession>